<dbReference type="Gene3D" id="2.80.10.50">
    <property type="match status" value="2"/>
</dbReference>
<proteinExistence type="predicted"/>
<dbReference type="Pfam" id="PF14200">
    <property type="entry name" value="RicinB_lectin_2"/>
    <property type="match status" value="1"/>
</dbReference>
<dbReference type="Proteomes" id="UP000307244">
    <property type="component" value="Unassembled WGS sequence"/>
</dbReference>
<keyword evidence="1" id="KW-0732">Signal</keyword>
<dbReference type="EMBL" id="SWBQ01000003">
    <property type="protein sequence ID" value="TKC06319.1"/>
    <property type="molecule type" value="Genomic_DNA"/>
</dbReference>
<feature type="signal peptide" evidence="1">
    <location>
        <begin position="1"/>
        <end position="26"/>
    </location>
</feature>
<gene>
    <name evidence="3" type="ORF">FA047_13490</name>
</gene>
<dbReference type="InterPro" id="IPR035992">
    <property type="entry name" value="Ricin_B-like_lectins"/>
</dbReference>
<dbReference type="InterPro" id="IPR000772">
    <property type="entry name" value="Ricin_B_lectin"/>
</dbReference>
<dbReference type="Pfam" id="PF11958">
    <property type="entry name" value="DUF3472"/>
    <property type="match status" value="1"/>
</dbReference>
<dbReference type="PROSITE" id="PS50231">
    <property type="entry name" value="RICIN_B_LECTIN"/>
    <property type="match status" value="1"/>
</dbReference>
<evidence type="ECO:0000259" key="2">
    <source>
        <dbReference type="SMART" id="SM00458"/>
    </source>
</evidence>
<feature type="domain" description="Ricin B lectin" evidence="2">
    <location>
        <begin position="415"/>
        <end position="553"/>
    </location>
</feature>
<dbReference type="SMART" id="SM00458">
    <property type="entry name" value="RICIN"/>
    <property type="match status" value="1"/>
</dbReference>
<dbReference type="InterPro" id="IPR021862">
    <property type="entry name" value="DUF3472"/>
</dbReference>
<feature type="chain" id="PRO_5020476956" evidence="1">
    <location>
        <begin position="27"/>
        <end position="555"/>
    </location>
</feature>
<evidence type="ECO:0000313" key="3">
    <source>
        <dbReference type="EMBL" id="TKC06319.1"/>
    </source>
</evidence>
<evidence type="ECO:0000313" key="4">
    <source>
        <dbReference type="Proteomes" id="UP000307244"/>
    </source>
</evidence>
<dbReference type="PROSITE" id="PS51257">
    <property type="entry name" value="PROKAR_LIPOPROTEIN"/>
    <property type="match status" value="1"/>
</dbReference>
<name>A0A4U1CLJ3_9SPHI</name>
<protein>
    <submittedName>
        <fullName evidence="3">DUF3472 domain-containing protein</fullName>
    </submittedName>
</protein>
<dbReference type="AlphaFoldDB" id="A0A4U1CLJ3"/>
<dbReference type="RefSeq" id="WP_136836578.1">
    <property type="nucleotide sequence ID" value="NZ_SWBQ01000003.1"/>
</dbReference>
<evidence type="ECO:0000256" key="1">
    <source>
        <dbReference type="SAM" id="SignalP"/>
    </source>
</evidence>
<reference evidence="3 4" key="1">
    <citation type="submission" date="2019-04" db="EMBL/GenBank/DDBJ databases">
        <title>Pedobacter sp. RP-3-15 sp. nov., isolated from Arctic soil.</title>
        <authorList>
            <person name="Dahal R.H."/>
            <person name="Kim D.-U."/>
        </authorList>
    </citation>
    <scope>NUCLEOTIDE SEQUENCE [LARGE SCALE GENOMIC DNA]</scope>
    <source>
        <strain evidence="3 4">RP-3-15</strain>
    </source>
</reference>
<dbReference type="SUPFAM" id="SSF50370">
    <property type="entry name" value="Ricin B-like lectins"/>
    <property type="match status" value="1"/>
</dbReference>
<accession>A0A4U1CLJ3</accession>
<sequence>MKKPTIKQLITKMLAFTVLITLFSCAKIPVADTVKQEKLAVGTQQSGSVALVAGENAAPSQHIFFSFPSDAIAKIHKIKITQSANTEYFSVHNYSGGYAGLQQTPDQSFGTPNILISSLWDPNTAGGVYSRVAYSASNTVTSRFGGEGDGWKTINPYQWSLNTWYNIALRAWKRNGELFIGTFIQNISTGTWFHTSTLAMVERTTFLGSGNDSFLENWVGTNPNYDGSFIRKAYFKDCWNLNTSNTWQKHSSRTFSANANDAGRNGIYDRAFNSGYDATEDAYFMEHGGNVQPSAAFGTGRTLSLPVQTNQGSAPTLTVGTVSSVSASYTSGTINVSWTTNATKTPQLSSKVEILNGSGTVVQTVEEVLPQKRTAAISTTLAAGNYTARVTITDIFNQVSAAVTAAFTASGSSTWYKIKNFSSGLYLAIENNSTANNAYVVQSTSSTNYGQQWQLSSQGGATVLVNRNSNKAIDVAGSIQTSGVNLIQYQVTNNLNQQWNLVSVGSGKYYIQSNLSNHYVLDNPGSSTTSGTKMILYALSGASGGNNQQWVLEPQ</sequence>
<keyword evidence="4" id="KW-1185">Reference proteome</keyword>
<organism evidence="3 4">
    <name type="scientific">Pedobacter frigoris</name>
    <dbReference type="NCBI Taxonomy" id="2571272"/>
    <lineage>
        <taxon>Bacteria</taxon>
        <taxon>Pseudomonadati</taxon>
        <taxon>Bacteroidota</taxon>
        <taxon>Sphingobacteriia</taxon>
        <taxon>Sphingobacteriales</taxon>
        <taxon>Sphingobacteriaceae</taxon>
        <taxon>Pedobacter</taxon>
    </lineage>
</organism>
<dbReference type="CDD" id="cd00161">
    <property type="entry name" value="beta-trefoil_Ricin-like"/>
    <property type="match status" value="1"/>
</dbReference>
<comment type="caution">
    <text evidence="3">The sequence shown here is derived from an EMBL/GenBank/DDBJ whole genome shotgun (WGS) entry which is preliminary data.</text>
</comment>
<dbReference type="OrthoDB" id="1155193at2"/>